<gene>
    <name evidence="3" type="ORF">C446_10445</name>
</gene>
<dbReference type="eggNOG" id="arCOG01717">
    <property type="taxonomic scope" value="Archaea"/>
</dbReference>
<dbReference type="InterPro" id="IPR036928">
    <property type="entry name" value="AS_sf"/>
</dbReference>
<feature type="domain" description="Amidase" evidence="2">
    <location>
        <begin position="85"/>
        <end position="490"/>
    </location>
</feature>
<sequence>MPIRAPTEDDLRELGAQLYLELTDDELEFFREMAQRRLEAYETVRSYRPEPRLGGRERRERTAGRRPPDEDNPHNAWVSRCYVEGDADGPLSGMDVAIKDNVCVAGVELTCGSSVVEGYVPDVDATVVTRLLEAGATIVGKTNMDDMAVTRTGHSTFGEITNPRDADHLAGGSSGGSAVVVATGEVDAAIGSDQGGSVRIPAALCGVVGLKPTYELVPYTGCIGLEHAIDHPGPMGPDVETVARVLSVIAGSNEQHLREPSSVPVEQYHDALSGDVADFSIGVLEEGFDQPSADEGVLERVRGALEVLEDEGATLETVSEPMHLDADDIHTVCTAEGLLDALIGEGLGHGWKAWYNTSWIDAFGKFRRTQADDFPAQLKLSLLVGAYANEVYHSRYYAAGMNLSVELTKRYDDLLETHDLLAMPTTLRTAPEHDPDRDQYERARRTLVPANTAPFNRSGHPAVSVPAGEADGLPVGLMLVGSRFDDATVLEAAAALEATRED</sequence>
<feature type="region of interest" description="Disordered" evidence="1">
    <location>
        <begin position="49"/>
        <end position="73"/>
    </location>
</feature>
<dbReference type="PANTHER" id="PTHR11895">
    <property type="entry name" value="TRANSAMIDASE"/>
    <property type="match status" value="1"/>
</dbReference>
<dbReference type="PATRIC" id="fig|1227454.3.peg.2124"/>
<dbReference type="STRING" id="1227454.C446_10445"/>
<reference evidence="3 4" key="1">
    <citation type="journal article" date="2014" name="PLoS Genet.">
        <title>Phylogenetically driven sequencing of extremely halophilic archaea reveals strategies for static and dynamic osmo-response.</title>
        <authorList>
            <person name="Becker E.A."/>
            <person name="Seitzer P.M."/>
            <person name="Tritt A."/>
            <person name="Larsen D."/>
            <person name="Krusor M."/>
            <person name="Yao A.I."/>
            <person name="Wu D."/>
            <person name="Madern D."/>
            <person name="Eisen J.A."/>
            <person name="Darling A.E."/>
            <person name="Facciotti M.T."/>
        </authorList>
    </citation>
    <scope>NUCLEOTIDE SEQUENCE [LARGE SCALE GENOMIC DNA]</scope>
    <source>
        <strain evidence="3 4">JCM 10879</strain>
    </source>
</reference>
<keyword evidence="3" id="KW-0378">Hydrolase</keyword>
<dbReference type="PROSITE" id="PS00571">
    <property type="entry name" value="AMIDASES"/>
    <property type="match status" value="1"/>
</dbReference>
<organism evidence="3 4">
    <name type="scientific">Halobiforma nitratireducens JCM 10879</name>
    <dbReference type="NCBI Taxonomy" id="1227454"/>
    <lineage>
        <taxon>Archaea</taxon>
        <taxon>Methanobacteriati</taxon>
        <taxon>Methanobacteriota</taxon>
        <taxon>Stenosarchaea group</taxon>
        <taxon>Halobacteria</taxon>
        <taxon>Halobacteriales</taxon>
        <taxon>Natrialbaceae</taxon>
        <taxon>Halobiforma</taxon>
    </lineage>
</organism>
<dbReference type="Proteomes" id="UP000011607">
    <property type="component" value="Unassembled WGS sequence"/>
</dbReference>
<dbReference type="InterPro" id="IPR020556">
    <property type="entry name" value="Amidase_CS"/>
</dbReference>
<dbReference type="AlphaFoldDB" id="M0LXD5"/>
<dbReference type="RefSeq" id="WP_006673004.1">
    <property type="nucleotide sequence ID" value="NZ_AOMA01000102.1"/>
</dbReference>
<dbReference type="GO" id="GO:0004040">
    <property type="term" value="F:amidase activity"/>
    <property type="evidence" value="ECO:0007669"/>
    <property type="project" value="UniProtKB-EC"/>
</dbReference>
<dbReference type="Gene3D" id="3.90.1300.10">
    <property type="entry name" value="Amidase signature (AS) domain"/>
    <property type="match status" value="1"/>
</dbReference>
<evidence type="ECO:0000313" key="4">
    <source>
        <dbReference type="Proteomes" id="UP000011607"/>
    </source>
</evidence>
<dbReference type="Gene3D" id="1.10.20.60">
    <property type="entry name" value="Glu-tRNAGln amidotransferase C subunit, N-terminal domain"/>
    <property type="match status" value="1"/>
</dbReference>
<protein>
    <submittedName>
        <fullName evidence="3">Amidase</fullName>
        <ecNumber evidence="3">3.5.1.4</ecNumber>
    </submittedName>
</protein>
<evidence type="ECO:0000313" key="3">
    <source>
        <dbReference type="EMBL" id="EMA37838.1"/>
    </source>
</evidence>
<dbReference type="EC" id="3.5.1.4" evidence="3"/>
<name>M0LXD5_9EURY</name>
<dbReference type="PANTHER" id="PTHR11895:SF170">
    <property type="entry name" value="AMIDASE"/>
    <property type="match status" value="1"/>
</dbReference>
<dbReference type="OrthoDB" id="7931at2157"/>
<keyword evidence="4" id="KW-1185">Reference proteome</keyword>
<comment type="caution">
    <text evidence="3">The sequence shown here is derived from an EMBL/GenBank/DDBJ whole genome shotgun (WGS) entry which is preliminary data.</text>
</comment>
<dbReference type="InterPro" id="IPR000120">
    <property type="entry name" value="Amidase"/>
</dbReference>
<evidence type="ECO:0000256" key="1">
    <source>
        <dbReference type="SAM" id="MobiDB-lite"/>
    </source>
</evidence>
<accession>M0LXD5</accession>
<dbReference type="EMBL" id="AOMA01000102">
    <property type="protein sequence ID" value="EMA37838.1"/>
    <property type="molecule type" value="Genomic_DNA"/>
</dbReference>
<evidence type="ECO:0000259" key="2">
    <source>
        <dbReference type="Pfam" id="PF01425"/>
    </source>
</evidence>
<proteinExistence type="predicted"/>
<dbReference type="InterPro" id="IPR023631">
    <property type="entry name" value="Amidase_dom"/>
</dbReference>
<dbReference type="NCBIfam" id="NF005565">
    <property type="entry name" value="PRK07235.1"/>
    <property type="match status" value="1"/>
</dbReference>
<dbReference type="Pfam" id="PF01425">
    <property type="entry name" value="Amidase"/>
    <property type="match status" value="1"/>
</dbReference>
<dbReference type="SUPFAM" id="SSF75304">
    <property type="entry name" value="Amidase signature (AS) enzymes"/>
    <property type="match status" value="1"/>
</dbReference>